<dbReference type="KEGG" id="ladl:NCTC12735_00003"/>
<gene>
    <name evidence="1" type="ORF">Lade_1293</name>
    <name evidence="2" type="ORF">NCTC12735_00003</name>
</gene>
<dbReference type="OrthoDB" id="5640921at2"/>
<reference evidence="2 4" key="2">
    <citation type="submission" date="2018-12" db="EMBL/GenBank/DDBJ databases">
        <authorList>
            <consortium name="Pathogen Informatics"/>
        </authorList>
    </citation>
    <scope>NUCLEOTIDE SEQUENCE [LARGE SCALE GENOMIC DNA]</scope>
    <source>
        <strain evidence="2 4">NCTC12735</strain>
    </source>
</reference>
<dbReference type="AlphaFoldDB" id="A0A0W0R6I7"/>
<dbReference type="Proteomes" id="UP000281170">
    <property type="component" value="Chromosome"/>
</dbReference>
<organism evidence="1 3">
    <name type="scientific">Legionella adelaidensis</name>
    <dbReference type="NCBI Taxonomy" id="45056"/>
    <lineage>
        <taxon>Bacteria</taxon>
        <taxon>Pseudomonadati</taxon>
        <taxon>Pseudomonadota</taxon>
        <taxon>Gammaproteobacteria</taxon>
        <taxon>Legionellales</taxon>
        <taxon>Legionellaceae</taxon>
        <taxon>Legionella</taxon>
    </lineage>
</organism>
<evidence type="ECO:0008006" key="5">
    <source>
        <dbReference type="Google" id="ProtNLM"/>
    </source>
</evidence>
<dbReference type="EMBL" id="LR134410">
    <property type="protein sequence ID" value="VEH81021.1"/>
    <property type="molecule type" value="Genomic_DNA"/>
</dbReference>
<evidence type="ECO:0000313" key="3">
    <source>
        <dbReference type="Proteomes" id="UP000054859"/>
    </source>
</evidence>
<evidence type="ECO:0000313" key="4">
    <source>
        <dbReference type="Proteomes" id="UP000281170"/>
    </source>
</evidence>
<sequence length="79" mass="9139">MHNKKIAERLNRELDEIGVPCLMTERVQACAKLFNIPRFTVEAILKGNYSDFSHMEKIARELEIDVNELLNEKVAGTRH</sequence>
<accession>A0A0W0R6I7</accession>
<protein>
    <recommendedName>
        <fullName evidence="5">XRE family transcriptional regulator</fullName>
    </recommendedName>
</protein>
<reference evidence="1 3" key="1">
    <citation type="submission" date="2015-11" db="EMBL/GenBank/DDBJ databases">
        <title>Identification of large and diverse effector repertoires of 38 Legionella species.</title>
        <authorList>
            <person name="Burstein D."/>
            <person name="Amaro F."/>
            <person name="Zusman T."/>
            <person name="Lifshitz Z."/>
            <person name="Cohen O."/>
            <person name="Gilbert J.A."/>
            <person name="Pupko T."/>
            <person name="Shuman H.A."/>
            <person name="Segal G."/>
        </authorList>
    </citation>
    <scope>NUCLEOTIDE SEQUENCE [LARGE SCALE GENOMIC DNA]</scope>
    <source>
        <strain evidence="1 3">1762-AUS-E</strain>
    </source>
</reference>
<proteinExistence type="predicted"/>
<dbReference type="PATRIC" id="fig|45056.6.peg.1335"/>
<dbReference type="RefSeq" id="WP_058462292.1">
    <property type="nucleotide sequence ID" value="NZ_CAAAHS010000010.1"/>
</dbReference>
<dbReference type="EMBL" id="LNKA01000001">
    <property type="protein sequence ID" value="KTC66635.1"/>
    <property type="molecule type" value="Genomic_DNA"/>
</dbReference>
<evidence type="ECO:0000313" key="1">
    <source>
        <dbReference type="EMBL" id="KTC66635.1"/>
    </source>
</evidence>
<dbReference type="Proteomes" id="UP000054859">
    <property type="component" value="Unassembled WGS sequence"/>
</dbReference>
<keyword evidence="3" id="KW-1185">Reference proteome</keyword>
<name>A0A0W0R6I7_9GAMM</name>
<evidence type="ECO:0000313" key="2">
    <source>
        <dbReference type="EMBL" id="VEH81021.1"/>
    </source>
</evidence>